<proteinExistence type="predicted"/>
<feature type="region of interest" description="Disordered" evidence="1">
    <location>
        <begin position="1"/>
        <end position="22"/>
    </location>
</feature>
<feature type="region of interest" description="Disordered" evidence="1">
    <location>
        <begin position="312"/>
        <end position="405"/>
    </location>
</feature>
<dbReference type="EMBL" id="MRCU01000021">
    <property type="protein sequence ID" value="RKK06516.1"/>
    <property type="molecule type" value="Genomic_DNA"/>
</dbReference>
<reference evidence="2 3" key="1">
    <citation type="journal article" date="2018" name="Sci. Rep.">
        <title>Characterisation of pathogen-specific regions and novel effector candidates in Fusarium oxysporum f. sp. cepae.</title>
        <authorList>
            <person name="Armitage A.D."/>
            <person name="Taylor A."/>
            <person name="Sobczyk M.K."/>
            <person name="Baxter L."/>
            <person name="Greenfield B.P."/>
            <person name="Bates H.J."/>
            <person name="Wilson F."/>
            <person name="Jackson A.C."/>
            <person name="Ott S."/>
            <person name="Harrison R.J."/>
            <person name="Clarkson J.P."/>
        </authorList>
    </citation>
    <scope>NUCLEOTIDE SEQUENCE [LARGE SCALE GENOMIC DNA]</scope>
    <source>
        <strain evidence="2 3">FoC_Fus2</strain>
    </source>
</reference>
<accession>A0A3L6MQS4</accession>
<gene>
    <name evidence="2" type="ORF">BFJ65_g18713</name>
</gene>
<dbReference type="Proteomes" id="UP000270866">
    <property type="component" value="Unassembled WGS sequence"/>
</dbReference>
<organism evidence="2 3">
    <name type="scientific">Fusarium oxysporum f. sp. cepae</name>
    <dbReference type="NCBI Taxonomy" id="396571"/>
    <lineage>
        <taxon>Eukaryota</taxon>
        <taxon>Fungi</taxon>
        <taxon>Dikarya</taxon>
        <taxon>Ascomycota</taxon>
        <taxon>Pezizomycotina</taxon>
        <taxon>Sordariomycetes</taxon>
        <taxon>Hypocreomycetidae</taxon>
        <taxon>Hypocreales</taxon>
        <taxon>Nectriaceae</taxon>
        <taxon>Fusarium</taxon>
        <taxon>Fusarium oxysporum species complex</taxon>
    </lineage>
</organism>
<feature type="compositionally biased region" description="Low complexity" evidence="1">
    <location>
        <begin position="376"/>
        <end position="390"/>
    </location>
</feature>
<name>A0A3L6MQS4_FUSOX</name>
<feature type="compositionally biased region" description="Pro residues" evidence="1">
    <location>
        <begin position="1"/>
        <end position="11"/>
    </location>
</feature>
<evidence type="ECO:0000256" key="1">
    <source>
        <dbReference type="SAM" id="MobiDB-lite"/>
    </source>
</evidence>
<evidence type="ECO:0000313" key="2">
    <source>
        <dbReference type="EMBL" id="RKK06516.1"/>
    </source>
</evidence>
<protein>
    <submittedName>
        <fullName evidence="2">Uncharacterized protein</fullName>
    </submittedName>
</protein>
<comment type="caution">
    <text evidence="2">The sequence shown here is derived from an EMBL/GenBank/DDBJ whole genome shotgun (WGS) entry which is preliminary data.</text>
</comment>
<dbReference type="AlphaFoldDB" id="A0A3L6MQS4"/>
<feature type="region of interest" description="Disordered" evidence="1">
    <location>
        <begin position="411"/>
        <end position="430"/>
    </location>
</feature>
<sequence length="479" mass="52502">MSPPAPFPNSPSNPRKPLESQTNAGSDMSMMLFVQPDCPSRFAYQDQHRIKGLNAEALARVFLPAPSWILTPEYAQLRSDPDNPSGCIFFSINLSIYNQQVVASEWTEQWFFMNGRVHPYALTWDIEQRDGLEPDTGAITQYTIPALIIRDQGYQPILPRNFASVDHFPAVPPVVAFTGPVVGSGRTLLRKESIPGLDGVQLKCCGFVQLSTFIAPGNPDKTPFKGFHPFQVFVIFPIHANPWAALCKKMVERQDTQFQTNALFTCTGKVAGMLDYIIMVHPPGFDRDYVFIVVPDTWTFLDRATPKSAAAALSLSTPPKQPSSGHMAFGDAKAMFSSPPKPTVHQSPSLEPNTPPAKRTNSYCNQTPTKKRRLSPDSSSTIPSSQSNEPIRSLKVSASSQDELDVPEADFATTCRPDPPASDSITAFSSDAPRTHPVMLLDWIGAGSEPRSNPVQTWGQAASSISRTDPVQIVTLLGQ</sequence>
<evidence type="ECO:0000313" key="3">
    <source>
        <dbReference type="Proteomes" id="UP000270866"/>
    </source>
</evidence>
<feature type="compositionally biased region" description="Polar residues" evidence="1">
    <location>
        <begin position="359"/>
        <end position="368"/>
    </location>
</feature>